<evidence type="ECO:0000259" key="7">
    <source>
        <dbReference type="SMART" id="SM01086"/>
    </source>
</evidence>
<keyword evidence="3 8" id="KW-0067">ATP-binding</keyword>
<reference evidence="8 9" key="1">
    <citation type="submission" date="2016-11" db="EMBL/GenBank/DDBJ databases">
        <authorList>
            <person name="Jaros S."/>
            <person name="Januszkiewicz K."/>
            <person name="Wedrychowicz H."/>
        </authorList>
    </citation>
    <scope>NUCLEOTIDE SEQUENCE [LARGE SCALE GENOMIC DNA]</scope>
    <source>
        <strain evidence="8 9">DSM 15480</strain>
    </source>
</reference>
<evidence type="ECO:0000313" key="9">
    <source>
        <dbReference type="Proteomes" id="UP000184301"/>
    </source>
</evidence>
<dbReference type="InterPro" id="IPR003959">
    <property type="entry name" value="ATPase_AAA_core"/>
</dbReference>
<dbReference type="SMART" id="SM00382">
    <property type="entry name" value="AAA"/>
    <property type="match status" value="1"/>
</dbReference>
<keyword evidence="8" id="KW-0378">Hydrolase</keyword>
<accession>A0A1M6QQR2</accession>
<dbReference type="FunFam" id="1.10.8.60:FF:000002">
    <property type="entry name" value="ATP-dependent Clp protease ATP-binding subunit ClpX"/>
    <property type="match status" value="1"/>
</dbReference>
<evidence type="ECO:0000256" key="4">
    <source>
        <dbReference type="ARBA" id="ARBA00023186"/>
    </source>
</evidence>
<evidence type="ECO:0000259" key="6">
    <source>
        <dbReference type="SMART" id="SM00382"/>
    </source>
</evidence>
<dbReference type="GO" id="GO:0046983">
    <property type="term" value="F:protein dimerization activity"/>
    <property type="evidence" value="ECO:0007669"/>
    <property type="project" value="InterPro"/>
</dbReference>
<dbReference type="GO" id="GO:0016887">
    <property type="term" value="F:ATP hydrolysis activity"/>
    <property type="evidence" value="ECO:0007669"/>
    <property type="project" value="InterPro"/>
</dbReference>
<feature type="domain" description="Clp ATPase C-terminal" evidence="7">
    <location>
        <begin position="385"/>
        <end position="480"/>
    </location>
</feature>
<dbReference type="GO" id="GO:0008233">
    <property type="term" value="F:peptidase activity"/>
    <property type="evidence" value="ECO:0007669"/>
    <property type="project" value="UniProtKB-KW"/>
</dbReference>
<dbReference type="Pfam" id="PF07724">
    <property type="entry name" value="AAA_2"/>
    <property type="match status" value="1"/>
</dbReference>
<dbReference type="GO" id="GO:0140662">
    <property type="term" value="F:ATP-dependent protein folding chaperone"/>
    <property type="evidence" value="ECO:0007669"/>
    <property type="project" value="InterPro"/>
</dbReference>
<name>A0A1M6QQR2_9FIRM</name>
<dbReference type="Pfam" id="PF10431">
    <property type="entry name" value="ClpB_D2-small"/>
    <property type="match status" value="1"/>
</dbReference>
<dbReference type="STRING" id="1121950.SAMN02745243_02490"/>
<feature type="compositionally biased region" description="Acidic residues" evidence="5">
    <location>
        <begin position="35"/>
        <end position="45"/>
    </location>
</feature>
<dbReference type="NCBIfam" id="TIGR00382">
    <property type="entry name" value="clpX"/>
    <property type="match status" value="1"/>
</dbReference>
<dbReference type="PANTHER" id="PTHR48102">
    <property type="entry name" value="ATP-DEPENDENT CLP PROTEASE ATP-BINDING SUBUNIT CLPX-LIKE, MITOCHONDRIAL-RELATED"/>
    <property type="match status" value="1"/>
</dbReference>
<keyword evidence="2" id="KW-0862">Zinc</keyword>
<keyword evidence="8" id="KW-0645">Protease</keyword>
<dbReference type="GO" id="GO:0008270">
    <property type="term" value="F:zinc ion binding"/>
    <property type="evidence" value="ECO:0007669"/>
    <property type="project" value="InterPro"/>
</dbReference>
<dbReference type="GO" id="GO:0051301">
    <property type="term" value="P:cell division"/>
    <property type="evidence" value="ECO:0007669"/>
    <property type="project" value="TreeGrafter"/>
</dbReference>
<dbReference type="PANTHER" id="PTHR48102:SF7">
    <property type="entry name" value="ATP-DEPENDENT CLP PROTEASE ATP-BINDING SUBUNIT CLPX-LIKE, MITOCHONDRIAL"/>
    <property type="match status" value="1"/>
</dbReference>
<dbReference type="GO" id="GO:0051603">
    <property type="term" value="P:proteolysis involved in protein catabolic process"/>
    <property type="evidence" value="ECO:0007669"/>
    <property type="project" value="TreeGrafter"/>
</dbReference>
<dbReference type="EMBL" id="FQZY01000036">
    <property type="protein sequence ID" value="SHK22367.1"/>
    <property type="molecule type" value="Genomic_DNA"/>
</dbReference>
<dbReference type="SMART" id="SM01086">
    <property type="entry name" value="ClpB_D2-small"/>
    <property type="match status" value="1"/>
</dbReference>
<dbReference type="InterPro" id="IPR004487">
    <property type="entry name" value="Clp_protease_ATP-bd_su_ClpX"/>
</dbReference>
<organism evidence="8 9">
    <name type="scientific">Hespellia stercorisuis DSM 15480</name>
    <dbReference type="NCBI Taxonomy" id="1121950"/>
    <lineage>
        <taxon>Bacteria</taxon>
        <taxon>Bacillati</taxon>
        <taxon>Bacillota</taxon>
        <taxon>Clostridia</taxon>
        <taxon>Lachnospirales</taxon>
        <taxon>Lachnospiraceae</taxon>
        <taxon>Hespellia</taxon>
    </lineage>
</organism>
<evidence type="ECO:0000256" key="2">
    <source>
        <dbReference type="ARBA" id="ARBA00022833"/>
    </source>
</evidence>
<dbReference type="InterPro" id="IPR027417">
    <property type="entry name" value="P-loop_NTPase"/>
</dbReference>
<protein>
    <submittedName>
        <fullName evidence="8">ATP-dependent Clp protease ATP-binding subunit ClpX</fullName>
    </submittedName>
</protein>
<dbReference type="Proteomes" id="UP000184301">
    <property type="component" value="Unassembled WGS sequence"/>
</dbReference>
<dbReference type="InterPro" id="IPR019489">
    <property type="entry name" value="Clp_ATPase_C"/>
</dbReference>
<dbReference type="Gene3D" id="3.40.50.300">
    <property type="entry name" value="P-loop containing nucleotide triphosphate hydrolases"/>
    <property type="match status" value="1"/>
</dbReference>
<proteinExistence type="predicted"/>
<keyword evidence="1" id="KW-0547">Nucleotide-binding</keyword>
<dbReference type="AlphaFoldDB" id="A0A1M6QQR2"/>
<evidence type="ECO:0000313" key="8">
    <source>
        <dbReference type="EMBL" id="SHK22367.1"/>
    </source>
</evidence>
<feature type="domain" description="AAA+ ATPase" evidence="6">
    <location>
        <begin position="183"/>
        <end position="342"/>
    </location>
</feature>
<dbReference type="RefSeq" id="WP_073110922.1">
    <property type="nucleotide sequence ID" value="NZ_FQZY01000036.1"/>
</dbReference>
<dbReference type="GO" id="GO:0005524">
    <property type="term" value="F:ATP binding"/>
    <property type="evidence" value="ECO:0007669"/>
    <property type="project" value="UniProtKB-KW"/>
</dbReference>
<dbReference type="GO" id="GO:0051082">
    <property type="term" value="F:unfolded protein binding"/>
    <property type="evidence" value="ECO:0007669"/>
    <property type="project" value="InterPro"/>
</dbReference>
<dbReference type="InterPro" id="IPR003593">
    <property type="entry name" value="AAA+_ATPase"/>
</dbReference>
<feature type="region of interest" description="Disordered" evidence="5">
    <location>
        <begin position="1"/>
        <end position="45"/>
    </location>
</feature>
<dbReference type="Gene3D" id="1.10.8.60">
    <property type="match status" value="1"/>
</dbReference>
<evidence type="ECO:0000256" key="3">
    <source>
        <dbReference type="ARBA" id="ARBA00022840"/>
    </source>
</evidence>
<dbReference type="NCBIfam" id="NF003745">
    <property type="entry name" value="PRK05342.1"/>
    <property type="match status" value="1"/>
</dbReference>
<keyword evidence="4" id="KW-0143">Chaperone</keyword>
<dbReference type="InterPro" id="IPR050052">
    <property type="entry name" value="ATP-dep_Clp_protease_ClpX"/>
</dbReference>
<evidence type="ECO:0000256" key="1">
    <source>
        <dbReference type="ARBA" id="ARBA00022741"/>
    </source>
</evidence>
<dbReference type="OrthoDB" id="9804062at2"/>
<evidence type="ECO:0000256" key="5">
    <source>
        <dbReference type="SAM" id="MobiDB-lite"/>
    </source>
</evidence>
<dbReference type="GO" id="GO:0009376">
    <property type="term" value="C:HslUV protease complex"/>
    <property type="evidence" value="ECO:0007669"/>
    <property type="project" value="TreeGrafter"/>
</dbReference>
<dbReference type="SUPFAM" id="SSF52540">
    <property type="entry name" value="P-loop containing nucleoside triphosphate hydrolases"/>
    <property type="match status" value="1"/>
</dbReference>
<keyword evidence="9" id="KW-1185">Reference proteome</keyword>
<gene>
    <name evidence="8" type="ORF">SAMN02745243_02490</name>
</gene>
<sequence>MSDKEYIDSEIVEEKEDQNLSGDDTDVITLGTEQNIEDTAEKDGDDDDYEKVCFICHRPESTAGKMIELPNNITVCSDCMQKSFDAMTNGSIDYSKLMNTPGIQFLNLSDLENRVPQKQKIKKKKESKAPELNISEIPAPHKIKAQLDGYVVGQEYAKKAMSVAVYNHYKRVATDTMDDIEIEKSNMLMIGPTGCGKTYLVKTLAKLLDVPLAITDATSLTEAGYIGDDIESVVSKLLAAADNDVEKAERGIIFIDEIDKIAKKKNTSQRDVSGESVQQGMLKLLEGSEVEVPVGANSKNAMVPLTTVNTKNILFICGGAFPDLEEIIKERLSKQSSMGFNSELKDKYDHDKDLLSKVTVEDLRNFGMIPEFIGRLPIIFTLKGLDADMLVKILKEPKNAILKQYQKLLALDEVKLDFEDEALKAIAEKAMKKDTGARALRAIIEEFMLDIMYEIPKDDNIGQVIITKSYIEGTGGPIITLRGQDVPRIQAKQ</sequence>